<keyword evidence="4" id="KW-1185">Reference proteome</keyword>
<dbReference type="KEGG" id="gai:IMCC3135_02440"/>
<keyword evidence="2" id="KW-0472">Membrane</keyword>
<name>A0A2Z2NKR7_9GAMM</name>
<feature type="region of interest" description="Disordered" evidence="1">
    <location>
        <begin position="55"/>
        <end position="81"/>
    </location>
</feature>
<reference evidence="3 4" key="1">
    <citation type="submission" date="2016-12" db="EMBL/GenBank/DDBJ databases">
        <authorList>
            <person name="Song W.-J."/>
            <person name="Kurnit D.M."/>
        </authorList>
    </citation>
    <scope>NUCLEOTIDE SEQUENCE [LARGE SCALE GENOMIC DNA]</scope>
    <source>
        <strain evidence="3 4">IMCC3135</strain>
    </source>
</reference>
<dbReference type="Proteomes" id="UP000250079">
    <property type="component" value="Chromosome"/>
</dbReference>
<evidence type="ECO:0000313" key="3">
    <source>
        <dbReference type="EMBL" id="ASJ70601.1"/>
    </source>
</evidence>
<keyword evidence="2" id="KW-0812">Transmembrane</keyword>
<sequence>MHASDRPGLDHADCRPESAGWWGVWIIMLGDATAFISLVFGFFFYWTTRSDFPPAGSQRLTPSTQEPAPSVLRFETVQRQS</sequence>
<protein>
    <submittedName>
        <fullName evidence="3">Uncharacterized protein</fullName>
    </submittedName>
</protein>
<dbReference type="GO" id="GO:0009055">
    <property type="term" value="F:electron transfer activity"/>
    <property type="evidence" value="ECO:0007669"/>
    <property type="project" value="InterPro"/>
</dbReference>
<gene>
    <name evidence="3" type="ORF">IMCC3135_02440</name>
</gene>
<feature type="compositionally biased region" description="Polar residues" evidence="1">
    <location>
        <begin position="58"/>
        <end position="67"/>
    </location>
</feature>
<dbReference type="AlphaFoldDB" id="A0A2Z2NKR7"/>
<dbReference type="EMBL" id="CP018632">
    <property type="protein sequence ID" value="ASJ70601.1"/>
    <property type="molecule type" value="Genomic_DNA"/>
</dbReference>
<evidence type="ECO:0000256" key="1">
    <source>
        <dbReference type="SAM" id="MobiDB-lite"/>
    </source>
</evidence>
<accession>A0A2Z2NKR7</accession>
<feature type="transmembrane region" description="Helical" evidence="2">
    <location>
        <begin position="20"/>
        <end position="46"/>
    </location>
</feature>
<dbReference type="GO" id="GO:0016020">
    <property type="term" value="C:membrane"/>
    <property type="evidence" value="ECO:0007669"/>
    <property type="project" value="InterPro"/>
</dbReference>
<dbReference type="InterPro" id="IPR035973">
    <property type="entry name" value="Cyt_c_oxidase_su3-like_sf"/>
</dbReference>
<evidence type="ECO:0000256" key="2">
    <source>
        <dbReference type="SAM" id="Phobius"/>
    </source>
</evidence>
<organism evidence="3 4">
    <name type="scientific">Granulosicoccus antarcticus IMCC3135</name>
    <dbReference type="NCBI Taxonomy" id="1192854"/>
    <lineage>
        <taxon>Bacteria</taxon>
        <taxon>Pseudomonadati</taxon>
        <taxon>Pseudomonadota</taxon>
        <taxon>Gammaproteobacteria</taxon>
        <taxon>Chromatiales</taxon>
        <taxon>Granulosicoccaceae</taxon>
        <taxon>Granulosicoccus</taxon>
    </lineage>
</organism>
<dbReference type="SUPFAM" id="SSF81452">
    <property type="entry name" value="Cytochrome c oxidase subunit III-like"/>
    <property type="match status" value="1"/>
</dbReference>
<evidence type="ECO:0000313" key="4">
    <source>
        <dbReference type="Proteomes" id="UP000250079"/>
    </source>
</evidence>
<keyword evidence="2" id="KW-1133">Transmembrane helix</keyword>
<proteinExistence type="predicted"/>